<keyword evidence="2" id="KW-1185">Reference proteome</keyword>
<name>A0A1L9B721_9BACT</name>
<accession>A0A1L9B721</accession>
<reference evidence="2" key="1">
    <citation type="submission" date="2016-11" db="EMBL/GenBank/DDBJ databases">
        <authorList>
            <person name="Shukria A."/>
            <person name="Stevens D.C."/>
        </authorList>
    </citation>
    <scope>NUCLEOTIDE SEQUENCE [LARGE SCALE GENOMIC DNA]</scope>
    <source>
        <strain evidence="2">Cbfe23</strain>
    </source>
</reference>
<dbReference type="Proteomes" id="UP000182229">
    <property type="component" value="Unassembled WGS sequence"/>
</dbReference>
<evidence type="ECO:0000313" key="1">
    <source>
        <dbReference type="EMBL" id="OJH38052.1"/>
    </source>
</evidence>
<dbReference type="AlphaFoldDB" id="A0A1L9B721"/>
<comment type="caution">
    <text evidence="1">The sequence shown here is derived from an EMBL/GenBank/DDBJ whole genome shotgun (WGS) entry which is preliminary data.</text>
</comment>
<sequence length="89" mass="10154">MFGRTERLNLALSRIQSVSIEEHITKDSEGDPVSRWRPILTFIWASGETTSVTLAEYRDLGRAEVLARWLRSRLRLEGDEKPVLVTQAA</sequence>
<organism evidence="1 2">
    <name type="scientific">Cystobacter ferrugineus</name>
    <dbReference type="NCBI Taxonomy" id="83449"/>
    <lineage>
        <taxon>Bacteria</taxon>
        <taxon>Pseudomonadati</taxon>
        <taxon>Myxococcota</taxon>
        <taxon>Myxococcia</taxon>
        <taxon>Myxococcales</taxon>
        <taxon>Cystobacterineae</taxon>
        <taxon>Archangiaceae</taxon>
        <taxon>Cystobacter</taxon>
    </lineage>
</organism>
<protein>
    <submittedName>
        <fullName evidence="1">Uncharacterized protein</fullName>
    </submittedName>
</protein>
<dbReference type="EMBL" id="MPIN01000006">
    <property type="protein sequence ID" value="OJH38052.1"/>
    <property type="molecule type" value="Genomic_DNA"/>
</dbReference>
<proteinExistence type="predicted"/>
<dbReference type="STRING" id="83449.BON30_23070"/>
<reference evidence="1 2" key="2">
    <citation type="submission" date="2016-12" db="EMBL/GenBank/DDBJ databases">
        <title>Draft Genome Sequence of Cystobacter ferrugineus Strain Cbfe23.</title>
        <authorList>
            <person name="Akbar S."/>
            <person name="Dowd S.E."/>
            <person name="Stevens D.C."/>
        </authorList>
    </citation>
    <scope>NUCLEOTIDE SEQUENCE [LARGE SCALE GENOMIC DNA]</scope>
    <source>
        <strain evidence="1 2">Cbfe23</strain>
    </source>
</reference>
<gene>
    <name evidence="1" type="ORF">BON30_23070</name>
</gene>
<evidence type="ECO:0000313" key="2">
    <source>
        <dbReference type="Proteomes" id="UP000182229"/>
    </source>
</evidence>